<dbReference type="Gene3D" id="2.70.70.10">
    <property type="entry name" value="Glucose Permease (Domain IIA)"/>
    <property type="match status" value="1"/>
</dbReference>
<dbReference type="Proteomes" id="UP000217895">
    <property type="component" value="Chromosome"/>
</dbReference>
<name>A0A1Z4JP55_LEPBY</name>
<accession>A0A1Z4JP55</accession>
<dbReference type="AlphaFoldDB" id="A0A1Z4JP55"/>
<proteinExistence type="predicted"/>
<gene>
    <name evidence="2" type="ORF">NIES2135_53770</name>
</gene>
<evidence type="ECO:0000259" key="1">
    <source>
        <dbReference type="Pfam" id="PF01551"/>
    </source>
</evidence>
<dbReference type="GO" id="GO:0004222">
    <property type="term" value="F:metalloendopeptidase activity"/>
    <property type="evidence" value="ECO:0007669"/>
    <property type="project" value="TreeGrafter"/>
</dbReference>
<protein>
    <submittedName>
        <fullName evidence="2">Peptidase M23 domain-containing protein</fullName>
    </submittedName>
</protein>
<dbReference type="CDD" id="cd12797">
    <property type="entry name" value="M23_peptidase"/>
    <property type="match status" value="1"/>
</dbReference>
<dbReference type="PANTHER" id="PTHR21666:SF270">
    <property type="entry name" value="MUREIN HYDROLASE ACTIVATOR ENVC"/>
    <property type="match status" value="1"/>
</dbReference>
<dbReference type="EMBL" id="AP018203">
    <property type="protein sequence ID" value="BAY58504.1"/>
    <property type="molecule type" value="Genomic_DNA"/>
</dbReference>
<organism evidence="2 3">
    <name type="scientific">Leptolyngbya boryana NIES-2135</name>
    <dbReference type="NCBI Taxonomy" id="1973484"/>
    <lineage>
        <taxon>Bacteria</taxon>
        <taxon>Bacillati</taxon>
        <taxon>Cyanobacteriota</taxon>
        <taxon>Cyanophyceae</taxon>
        <taxon>Leptolyngbyales</taxon>
        <taxon>Leptolyngbyaceae</taxon>
        <taxon>Leptolyngbya group</taxon>
        <taxon>Leptolyngbya</taxon>
    </lineage>
</organism>
<sequence>MLPLFLDIPAIVAQASELQYPLAKRAIVSSPYGPRTHPIDGGRRFHRGTDFAAPQGSTILAAHDGIVKIAQSYGTFGNTVIVESEDFQTLYAHAHRILVVKGQEVRAGDAIAEVGSTGFSTGPHLHIEVRRRMGDAWTLVNPCTLIKC</sequence>
<dbReference type="PANTHER" id="PTHR21666">
    <property type="entry name" value="PEPTIDASE-RELATED"/>
    <property type="match status" value="1"/>
</dbReference>
<dbReference type="InterPro" id="IPR050570">
    <property type="entry name" value="Cell_wall_metabolism_enzyme"/>
</dbReference>
<reference evidence="2 3" key="1">
    <citation type="submission" date="2017-06" db="EMBL/GenBank/DDBJ databases">
        <title>Genome sequencing of cyanobaciteial culture collection at National Institute for Environmental Studies (NIES).</title>
        <authorList>
            <person name="Hirose Y."/>
            <person name="Shimura Y."/>
            <person name="Fujisawa T."/>
            <person name="Nakamura Y."/>
            <person name="Kawachi M."/>
        </authorList>
    </citation>
    <scope>NUCLEOTIDE SEQUENCE [LARGE SCALE GENOMIC DNA]</scope>
    <source>
        <strain evidence="2 3">NIES-2135</strain>
    </source>
</reference>
<dbReference type="InterPro" id="IPR011055">
    <property type="entry name" value="Dup_hybrid_motif"/>
</dbReference>
<dbReference type="InterPro" id="IPR016047">
    <property type="entry name" value="M23ase_b-sheet_dom"/>
</dbReference>
<dbReference type="Pfam" id="PF01551">
    <property type="entry name" value="Peptidase_M23"/>
    <property type="match status" value="1"/>
</dbReference>
<evidence type="ECO:0000313" key="3">
    <source>
        <dbReference type="Proteomes" id="UP000217895"/>
    </source>
</evidence>
<dbReference type="SUPFAM" id="SSF51261">
    <property type="entry name" value="Duplicated hybrid motif"/>
    <property type="match status" value="1"/>
</dbReference>
<evidence type="ECO:0000313" key="2">
    <source>
        <dbReference type="EMBL" id="BAY58504.1"/>
    </source>
</evidence>
<keyword evidence="3" id="KW-1185">Reference proteome</keyword>
<feature type="domain" description="M23ase beta-sheet core" evidence="1">
    <location>
        <begin position="44"/>
        <end position="132"/>
    </location>
</feature>